<reference evidence="1 2" key="1">
    <citation type="submission" date="2017-03" db="EMBL/GenBank/DDBJ databases">
        <title>Genome sequence of Clostridium chromiireducens DSM 23318.</title>
        <authorList>
            <person name="Poehlein A."/>
            <person name="Daniel R."/>
        </authorList>
    </citation>
    <scope>NUCLEOTIDE SEQUENCE [LARGE SCALE GENOMIC DNA]</scope>
    <source>
        <strain evidence="1 2">DSM 23318</strain>
    </source>
</reference>
<comment type="caution">
    <text evidence="1">The sequence shown here is derived from an EMBL/GenBank/DDBJ whole genome shotgun (WGS) entry which is preliminary data.</text>
</comment>
<evidence type="ECO:0000313" key="2">
    <source>
        <dbReference type="Proteomes" id="UP000191056"/>
    </source>
</evidence>
<dbReference type="Proteomes" id="UP000191056">
    <property type="component" value="Unassembled WGS sequence"/>
</dbReference>
<dbReference type="EMBL" id="MZGT01000003">
    <property type="protein sequence ID" value="OPJ65954.1"/>
    <property type="molecule type" value="Genomic_DNA"/>
</dbReference>
<proteinExistence type="predicted"/>
<dbReference type="STRING" id="225345.CLCHR_03120"/>
<accession>A0A1V4J1Q2</accession>
<organism evidence="1 2">
    <name type="scientific">Clostridium chromiireducens</name>
    <dbReference type="NCBI Taxonomy" id="225345"/>
    <lineage>
        <taxon>Bacteria</taxon>
        <taxon>Bacillati</taxon>
        <taxon>Bacillota</taxon>
        <taxon>Clostridia</taxon>
        <taxon>Eubacteriales</taxon>
        <taxon>Clostridiaceae</taxon>
        <taxon>Clostridium</taxon>
    </lineage>
</organism>
<sequence length="229" mass="26072">MKLAGHQPNYIPWPGYFVKMAQCDIFFILDTAQFQTGSSLDNRNLIKTSQGTQILTVPVKRKGMGLQRFNEVTVIPGFKRNHLMALKVNYAKAPHFKEVFPMMEQVLQDTGYLIDTNIAFIKLVHDLLGLKTKLVFLSDLPQFSDLRKNELIVAICRHFSADSYLSGIGGKAYNKPDIFEKQGFKLEYLDYEPIAYPQLWGNFIPNLSIVDMLFNCGTAGTRKLLLKEV</sequence>
<dbReference type="AlphaFoldDB" id="A0A1V4J1Q2"/>
<keyword evidence="2" id="KW-1185">Reference proteome</keyword>
<dbReference type="RefSeq" id="WP_079437899.1">
    <property type="nucleotide sequence ID" value="NZ_MZGT01000003.1"/>
</dbReference>
<protein>
    <submittedName>
        <fullName evidence="1">WbqC-like protein family protein</fullName>
    </submittedName>
</protein>
<gene>
    <name evidence="1" type="ORF">CLCHR_03120</name>
</gene>
<dbReference type="Pfam" id="PF08889">
    <property type="entry name" value="WbqC"/>
    <property type="match status" value="1"/>
</dbReference>
<dbReference type="InterPro" id="IPR014985">
    <property type="entry name" value="WbqC"/>
</dbReference>
<name>A0A1V4J1Q2_9CLOT</name>
<evidence type="ECO:0000313" key="1">
    <source>
        <dbReference type="EMBL" id="OPJ65954.1"/>
    </source>
</evidence>
<dbReference type="OrthoDB" id="3611744at2"/>